<comment type="caution">
    <text evidence="8">The sequence shown here is derived from an EMBL/GenBank/DDBJ whole genome shotgun (WGS) entry which is preliminary data.</text>
</comment>
<evidence type="ECO:0000256" key="1">
    <source>
        <dbReference type="ARBA" id="ARBA00010688"/>
    </source>
</evidence>
<dbReference type="Proteomes" id="UP000292564">
    <property type="component" value="Unassembled WGS sequence"/>
</dbReference>
<dbReference type="OrthoDB" id="9801219at2"/>
<keyword evidence="3" id="KW-0547">Nucleotide-binding</keyword>
<protein>
    <submittedName>
        <fullName evidence="8">Tagatose 6-phosphate kinase</fullName>
    </submittedName>
</protein>
<organism evidence="8 9">
    <name type="scientific">Krasilnikovia cinnamomea</name>
    <dbReference type="NCBI Taxonomy" id="349313"/>
    <lineage>
        <taxon>Bacteria</taxon>
        <taxon>Bacillati</taxon>
        <taxon>Actinomycetota</taxon>
        <taxon>Actinomycetes</taxon>
        <taxon>Micromonosporales</taxon>
        <taxon>Micromonosporaceae</taxon>
        <taxon>Krasilnikovia</taxon>
    </lineage>
</organism>
<dbReference type="CDD" id="cd01164">
    <property type="entry name" value="FruK_PfkB_like"/>
    <property type="match status" value="1"/>
</dbReference>
<feature type="domain" description="Carbohydrate kinase PfkB" evidence="7">
    <location>
        <begin position="12"/>
        <end position="289"/>
    </location>
</feature>
<keyword evidence="4 8" id="KW-0418">Kinase</keyword>
<gene>
    <name evidence="8" type="ORF">EV385_5437</name>
</gene>
<dbReference type="GO" id="GO:0005524">
    <property type="term" value="F:ATP binding"/>
    <property type="evidence" value="ECO:0007669"/>
    <property type="project" value="UniProtKB-KW"/>
</dbReference>
<proteinExistence type="inferred from homology"/>
<evidence type="ECO:0000256" key="5">
    <source>
        <dbReference type="ARBA" id="ARBA00022840"/>
    </source>
</evidence>
<accession>A0A4Q7ZQU5</accession>
<dbReference type="InterPro" id="IPR011611">
    <property type="entry name" value="PfkB_dom"/>
</dbReference>
<dbReference type="InterPro" id="IPR017583">
    <property type="entry name" value="Tagatose/fructose_Pkinase"/>
</dbReference>
<sequence length="316" mass="32399">MILTVTLNPALDVTYTVDAISAHATHRVRHVVSQPGGKGVNVARILHAVGEPVLVTGLLGGVTGAFVMTQLDAAGVPVSFVRIQGECRRTVTVVDAGEATGFWEPGPTVTPAEWGRFVEHYAALVRLARVVVLSGSLPTGLPADAYAVLIRTAAAHRVRTILDSSGEALWLGIAARPDIAKPDAEELAERLAATATVVSHPCIGDDDVGPARQVLRLGARAVVVSHGRRGLVGLTGDQAWRVAAPEAITGNAAGAGDACVAALARALHDGTPWPAPLADAVAMSAAAAGAPVAGVVDQDTYCRLRPYIAATAQAAT</sequence>
<evidence type="ECO:0000313" key="8">
    <source>
        <dbReference type="EMBL" id="RZU53508.1"/>
    </source>
</evidence>
<evidence type="ECO:0000256" key="6">
    <source>
        <dbReference type="PIRNR" id="PIRNR000535"/>
    </source>
</evidence>
<evidence type="ECO:0000256" key="3">
    <source>
        <dbReference type="ARBA" id="ARBA00022741"/>
    </source>
</evidence>
<evidence type="ECO:0000259" key="7">
    <source>
        <dbReference type="Pfam" id="PF00294"/>
    </source>
</evidence>
<dbReference type="InterPro" id="IPR029056">
    <property type="entry name" value="Ribokinase-like"/>
</dbReference>
<dbReference type="GO" id="GO:0005829">
    <property type="term" value="C:cytosol"/>
    <property type="evidence" value="ECO:0007669"/>
    <property type="project" value="TreeGrafter"/>
</dbReference>
<dbReference type="NCBIfam" id="TIGR03168">
    <property type="entry name" value="1-PFK"/>
    <property type="match status" value="1"/>
</dbReference>
<evidence type="ECO:0000256" key="2">
    <source>
        <dbReference type="ARBA" id="ARBA00022679"/>
    </source>
</evidence>
<evidence type="ECO:0000256" key="4">
    <source>
        <dbReference type="ARBA" id="ARBA00022777"/>
    </source>
</evidence>
<dbReference type="PANTHER" id="PTHR46566:SF5">
    <property type="entry name" value="1-PHOSPHOFRUCTOKINASE"/>
    <property type="match status" value="1"/>
</dbReference>
<keyword evidence="9" id="KW-1185">Reference proteome</keyword>
<comment type="similarity">
    <text evidence="1">Belongs to the carbohydrate kinase PfkB family.</text>
</comment>
<dbReference type="EMBL" id="SHKY01000001">
    <property type="protein sequence ID" value="RZU53508.1"/>
    <property type="molecule type" value="Genomic_DNA"/>
</dbReference>
<dbReference type="PROSITE" id="PS00583">
    <property type="entry name" value="PFKB_KINASES_1"/>
    <property type="match status" value="1"/>
</dbReference>
<keyword evidence="5" id="KW-0067">ATP-binding</keyword>
<dbReference type="Pfam" id="PF00294">
    <property type="entry name" value="PfkB"/>
    <property type="match status" value="1"/>
</dbReference>
<dbReference type="PIRSF" id="PIRSF000535">
    <property type="entry name" value="1PFK/6PFK/LacC"/>
    <property type="match status" value="1"/>
</dbReference>
<dbReference type="GO" id="GO:0008443">
    <property type="term" value="F:phosphofructokinase activity"/>
    <property type="evidence" value="ECO:0007669"/>
    <property type="project" value="TreeGrafter"/>
</dbReference>
<dbReference type="RefSeq" id="WP_130511989.1">
    <property type="nucleotide sequence ID" value="NZ_SHKY01000001.1"/>
</dbReference>
<evidence type="ECO:0000313" key="9">
    <source>
        <dbReference type="Proteomes" id="UP000292564"/>
    </source>
</evidence>
<name>A0A4Q7ZQU5_9ACTN</name>
<dbReference type="PANTHER" id="PTHR46566">
    <property type="entry name" value="1-PHOSPHOFRUCTOKINASE-RELATED"/>
    <property type="match status" value="1"/>
</dbReference>
<dbReference type="SUPFAM" id="SSF53613">
    <property type="entry name" value="Ribokinase-like"/>
    <property type="match status" value="1"/>
</dbReference>
<reference evidence="8 9" key="1">
    <citation type="submission" date="2019-02" db="EMBL/GenBank/DDBJ databases">
        <title>Sequencing the genomes of 1000 actinobacteria strains.</title>
        <authorList>
            <person name="Klenk H.-P."/>
        </authorList>
    </citation>
    <scope>NUCLEOTIDE SEQUENCE [LARGE SCALE GENOMIC DNA]</scope>
    <source>
        <strain evidence="8 9">DSM 45162</strain>
    </source>
</reference>
<dbReference type="AlphaFoldDB" id="A0A4Q7ZQU5"/>
<dbReference type="InterPro" id="IPR002173">
    <property type="entry name" value="Carboh/pur_kinase_PfkB_CS"/>
</dbReference>
<dbReference type="Gene3D" id="3.40.1190.20">
    <property type="match status" value="1"/>
</dbReference>
<keyword evidence="2 6" id="KW-0808">Transferase</keyword>